<feature type="transmembrane region" description="Helical" evidence="7">
    <location>
        <begin position="505"/>
        <end position="525"/>
    </location>
</feature>
<keyword evidence="6" id="KW-0407">Ion channel</keyword>
<evidence type="ECO:0000256" key="2">
    <source>
        <dbReference type="ARBA" id="ARBA00022737"/>
    </source>
</evidence>
<keyword evidence="1" id="KW-0813">Transport</keyword>
<dbReference type="InterPro" id="IPR052076">
    <property type="entry name" value="TRP_cation_channel"/>
</dbReference>
<dbReference type="SUPFAM" id="SSF48403">
    <property type="entry name" value="Ankyrin repeat"/>
    <property type="match status" value="1"/>
</dbReference>
<keyword evidence="7" id="KW-0472">Membrane</keyword>
<keyword evidence="4" id="KW-0406">Ion transport</keyword>
<dbReference type="InterPro" id="IPR036770">
    <property type="entry name" value="Ankyrin_rpt-contain_sf"/>
</dbReference>
<dbReference type="GO" id="GO:1902495">
    <property type="term" value="C:transmembrane transporter complex"/>
    <property type="evidence" value="ECO:0007669"/>
    <property type="project" value="TreeGrafter"/>
</dbReference>
<dbReference type="VEuPathDB" id="VectorBase:CSON003425"/>
<feature type="transmembrane region" description="Helical" evidence="7">
    <location>
        <begin position="378"/>
        <end position="397"/>
    </location>
</feature>
<evidence type="ECO:0000256" key="6">
    <source>
        <dbReference type="ARBA" id="ARBA00023303"/>
    </source>
</evidence>
<dbReference type="AlphaFoldDB" id="A0A336MLC2"/>
<keyword evidence="2" id="KW-0677">Repeat</keyword>
<evidence type="ECO:0000256" key="3">
    <source>
        <dbReference type="ARBA" id="ARBA00023043"/>
    </source>
</evidence>
<proteinExistence type="predicted"/>
<feature type="transmembrane region" description="Helical" evidence="7">
    <location>
        <begin position="595"/>
        <end position="617"/>
    </location>
</feature>
<feature type="transmembrane region" description="Helical" evidence="7">
    <location>
        <begin position="465"/>
        <end position="484"/>
    </location>
</feature>
<keyword evidence="7" id="KW-0812">Transmembrane</keyword>
<protein>
    <submittedName>
        <fullName evidence="8">CSON003425 protein</fullName>
    </submittedName>
</protein>
<keyword evidence="5" id="KW-0325">Glycoprotein</keyword>
<dbReference type="Gene3D" id="1.25.40.20">
    <property type="entry name" value="Ankyrin repeat-containing domain"/>
    <property type="match status" value="1"/>
</dbReference>
<gene>
    <name evidence="8" type="primary">CSON003425</name>
</gene>
<evidence type="ECO:0000256" key="1">
    <source>
        <dbReference type="ARBA" id="ARBA00022448"/>
    </source>
</evidence>
<dbReference type="PANTHER" id="PTHR47143:SF1">
    <property type="entry name" value="ION_TRANS DOMAIN-CONTAINING PROTEIN"/>
    <property type="match status" value="1"/>
</dbReference>
<dbReference type="EMBL" id="UFQT01001621">
    <property type="protein sequence ID" value="SSX31202.1"/>
    <property type="molecule type" value="Genomic_DNA"/>
</dbReference>
<name>A0A336MLC2_CULSO</name>
<accession>A0A336MLC2</accession>
<dbReference type="GO" id="GO:0022857">
    <property type="term" value="F:transmembrane transporter activity"/>
    <property type="evidence" value="ECO:0007669"/>
    <property type="project" value="TreeGrafter"/>
</dbReference>
<keyword evidence="3" id="KW-0040">ANK repeat</keyword>
<dbReference type="GO" id="GO:0034220">
    <property type="term" value="P:monoatomic ion transmembrane transport"/>
    <property type="evidence" value="ECO:0007669"/>
    <property type="project" value="UniProtKB-KW"/>
</dbReference>
<evidence type="ECO:0000256" key="5">
    <source>
        <dbReference type="ARBA" id="ARBA00023180"/>
    </source>
</evidence>
<dbReference type="PANTHER" id="PTHR47143">
    <property type="entry name" value="TRANSIENT RECEPTOR POTENTIAL CATION CHANNEL PROTEIN PAINLESS"/>
    <property type="match status" value="1"/>
</dbReference>
<reference evidence="8" key="1">
    <citation type="submission" date="2018-07" db="EMBL/GenBank/DDBJ databases">
        <authorList>
            <person name="Quirk P.G."/>
            <person name="Krulwich T.A."/>
        </authorList>
    </citation>
    <scope>NUCLEOTIDE SEQUENCE</scope>
</reference>
<sequence>MFDTSDMHEFVLTFKDPNYNETAPPMTLKHNGEDLHERIQRLRRLPRPQLQEQIEWISFEVISLSPNQIDMSDKCEKCPLHCLLETFLDLKYIDHREGDLVELLMIKSRIDYTRYQDGVVLDLLKKYNVIKFYQWQLLNNKENAFLHETLEGPQKDLILRNRDNLDDLLQMVFVVGALRTLKILTDLIKELYGSRYPILPTAVEWSVLVKDNCKNKFYRCFDYLLSRTDIDINELDKNGETAFFIACRLNDSYMVNELLKRKPFIAAKNQQDNYAIVDLQPETLTNIFDACIISKPDHLIEDEKAFKIIKTFSLKVLNLDNLIFMDLRNFYPVKNEEDRNFNVLELIQCIGSTKDLRLMLNHPVIGTIIDLKWRKLRFYVLFRMIGALIPIILAFFLRDFRMSSGEMTFFMVCLGFLIIFEFISTILTILTQHGSFMLGTMHICMYFTLFMFFATSTCHDLCPSVVGIVWIFFGICINGIISIFNKSVAHYTIMLMYVAYNIMKFLVFNSFLLLGLIMSYASIFYDPNVKPAGAKALDVIEEVESSGDGESLTEVETDTVPNYSFNVKLTLFKTLVMLVGEIWDNVDGSRSFRIYLVYAFLIFMLPIVALNLLNGLAVGNVKDISSQAQYWHRKVQCMVLYEVETMLRKIESFARIPWPEVNFTSRLIRERHFVAINTANNCVFAMESLTLHKKVGELSKDIIQPAIKVIKRRERSQKQKEISAIRKGSTSFCPHCFEQLA</sequence>
<organism evidence="8">
    <name type="scientific">Culicoides sonorensis</name>
    <name type="common">Biting midge</name>
    <dbReference type="NCBI Taxonomy" id="179676"/>
    <lineage>
        <taxon>Eukaryota</taxon>
        <taxon>Metazoa</taxon>
        <taxon>Ecdysozoa</taxon>
        <taxon>Arthropoda</taxon>
        <taxon>Hexapoda</taxon>
        <taxon>Insecta</taxon>
        <taxon>Pterygota</taxon>
        <taxon>Neoptera</taxon>
        <taxon>Endopterygota</taxon>
        <taxon>Diptera</taxon>
        <taxon>Nematocera</taxon>
        <taxon>Chironomoidea</taxon>
        <taxon>Ceratopogonidae</taxon>
        <taxon>Ceratopogoninae</taxon>
        <taxon>Culicoides</taxon>
        <taxon>Monoculicoides</taxon>
    </lineage>
</organism>
<feature type="transmembrane region" description="Helical" evidence="7">
    <location>
        <begin position="409"/>
        <end position="429"/>
    </location>
</feature>
<evidence type="ECO:0000313" key="8">
    <source>
        <dbReference type="EMBL" id="SSX31202.1"/>
    </source>
</evidence>
<evidence type="ECO:0000256" key="4">
    <source>
        <dbReference type="ARBA" id="ARBA00023065"/>
    </source>
</evidence>
<feature type="transmembrane region" description="Helical" evidence="7">
    <location>
        <begin position="436"/>
        <end position="453"/>
    </location>
</feature>
<keyword evidence="7" id="KW-1133">Transmembrane helix</keyword>
<evidence type="ECO:0000256" key="7">
    <source>
        <dbReference type="SAM" id="Phobius"/>
    </source>
</evidence>